<keyword evidence="1" id="KW-1133">Transmembrane helix</keyword>
<accession>A0A1G7HEU5</accession>
<gene>
    <name evidence="2" type="ORF">SAMN04488243_11919</name>
</gene>
<keyword evidence="1" id="KW-0472">Membrane</keyword>
<feature type="transmembrane region" description="Helical" evidence="1">
    <location>
        <begin position="12"/>
        <end position="31"/>
    </location>
</feature>
<proteinExistence type="predicted"/>
<evidence type="ECO:0000256" key="1">
    <source>
        <dbReference type="SAM" id="Phobius"/>
    </source>
</evidence>
<feature type="transmembrane region" description="Helical" evidence="1">
    <location>
        <begin position="37"/>
        <end position="56"/>
    </location>
</feature>
<sequence>MFKVKDPEKALKAIALFRYALAALFLLLALFRPEKLLFGGLALLALLMARSGYCPLVRR</sequence>
<evidence type="ECO:0000313" key="2">
    <source>
        <dbReference type="EMBL" id="SDE98980.1"/>
    </source>
</evidence>
<dbReference type="Proteomes" id="UP000199446">
    <property type="component" value="Unassembled WGS sequence"/>
</dbReference>
<protein>
    <recommendedName>
        <fullName evidence="4">DUF2892 domain-containing protein</fullName>
    </recommendedName>
</protein>
<name>A0A1G7HEU5_9DEIN</name>
<dbReference type="STRING" id="482827.SAMN04488243_11919"/>
<dbReference type="AlphaFoldDB" id="A0A1G7HEU5"/>
<dbReference type="RefSeq" id="WP_093007492.1">
    <property type="nucleotide sequence ID" value="NZ_FNBC01000019.1"/>
</dbReference>
<organism evidence="2 3">
    <name type="scientific">Thermus arciformis</name>
    <dbReference type="NCBI Taxonomy" id="482827"/>
    <lineage>
        <taxon>Bacteria</taxon>
        <taxon>Thermotogati</taxon>
        <taxon>Deinococcota</taxon>
        <taxon>Deinococci</taxon>
        <taxon>Thermales</taxon>
        <taxon>Thermaceae</taxon>
        <taxon>Thermus</taxon>
    </lineage>
</organism>
<keyword evidence="3" id="KW-1185">Reference proteome</keyword>
<evidence type="ECO:0008006" key="4">
    <source>
        <dbReference type="Google" id="ProtNLM"/>
    </source>
</evidence>
<dbReference type="EMBL" id="FNBC01000019">
    <property type="protein sequence ID" value="SDE98980.1"/>
    <property type="molecule type" value="Genomic_DNA"/>
</dbReference>
<keyword evidence="1" id="KW-0812">Transmembrane</keyword>
<evidence type="ECO:0000313" key="3">
    <source>
        <dbReference type="Proteomes" id="UP000199446"/>
    </source>
</evidence>
<reference evidence="3" key="1">
    <citation type="submission" date="2016-10" db="EMBL/GenBank/DDBJ databases">
        <authorList>
            <person name="Varghese N."/>
            <person name="Submissions S."/>
        </authorList>
    </citation>
    <scope>NUCLEOTIDE SEQUENCE [LARGE SCALE GENOMIC DNA]</scope>
    <source>
        <strain evidence="3">CGMCC 1.6992</strain>
    </source>
</reference>